<dbReference type="EMBL" id="SJPS01000005">
    <property type="protein sequence ID" value="TWU24771.1"/>
    <property type="molecule type" value="Genomic_DNA"/>
</dbReference>
<evidence type="ECO:0000259" key="2">
    <source>
        <dbReference type="Pfam" id="PF22322"/>
    </source>
</evidence>
<feature type="domain" description="DUF6973" evidence="2">
    <location>
        <begin position="248"/>
        <end position="342"/>
    </location>
</feature>
<gene>
    <name evidence="3" type="ORF">Pla144_36570</name>
</gene>
<keyword evidence="1" id="KW-0472">Membrane</keyword>
<dbReference type="Pfam" id="PF22322">
    <property type="entry name" value="DUF6973"/>
    <property type="match status" value="1"/>
</dbReference>
<evidence type="ECO:0000313" key="3">
    <source>
        <dbReference type="EMBL" id="TWU24771.1"/>
    </source>
</evidence>
<keyword evidence="4" id="KW-1185">Reference proteome</keyword>
<dbReference type="InterPro" id="IPR054246">
    <property type="entry name" value="DUF6973"/>
</dbReference>
<sequence>MGSSGTGQAVKSWCIHVPMENVVTRKKKILCGSFIAFLLVVLFAYVAASVALDRFSRRLMSELVTKAETRGIGLSQPSFESARLSPFLSPIWSGIAAKLSRSPDESSSEWDLQADRATLHWKFDNRAFLIARGVTLFDISAGPRGREMTDRQIIVDHISYQIPFDLWHPKSVIPALLQEFEQLSSEGTTSWPLGIDGVIVCKVKSKPVELDLEVVQRGNVNSLALMEEGVASLSDLFEDKLTETEVELIASYPLRAARLLQIKDTAESTSTKANQKDSSVPQDAYRHVLWSYLLTQAYDAKFAEEVGNAHETGDTGNTEAEREMDLHNNSIGRKYAKQGIKQAGVLKQLMSDPEVQHAP</sequence>
<dbReference type="Proteomes" id="UP000318437">
    <property type="component" value="Unassembled WGS sequence"/>
</dbReference>
<proteinExistence type="predicted"/>
<accession>A0A5C6CN47</accession>
<protein>
    <recommendedName>
        <fullName evidence="2">DUF6973 domain-containing protein</fullName>
    </recommendedName>
</protein>
<evidence type="ECO:0000313" key="4">
    <source>
        <dbReference type="Proteomes" id="UP000318437"/>
    </source>
</evidence>
<feature type="transmembrane region" description="Helical" evidence="1">
    <location>
        <begin position="29"/>
        <end position="52"/>
    </location>
</feature>
<keyword evidence="1" id="KW-0812">Transmembrane</keyword>
<name>A0A5C6CN47_9BACT</name>
<dbReference type="AlphaFoldDB" id="A0A5C6CN47"/>
<reference evidence="3 4" key="1">
    <citation type="submission" date="2019-02" db="EMBL/GenBank/DDBJ databases">
        <title>Deep-cultivation of Planctomycetes and their phenomic and genomic characterization uncovers novel biology.</title>
        <authorList>
            <person name="Wiegand S."/>
            <person name="Jogler M."/>
            <person name="Boedeker C."/>
            <person name="Pinto D."/>
            <person name="Vollmers J."/>
            <person name="Rivas-Marin E."/>
            <person name="Kohn T."/>
            <person name="Peeters S.H."/>
            <person name="Heuer A."/>
            <person name="Rast P."/>
            <person name="Oberbeckmann S."/>
            <person name="Bunk B."/>
            <person name="Jeske O."/>
            <person name="Meyerdierks A."/>
            <person name="Storesund J.E."/>
            <person name="Kallscheuer N."/>
            <person name="Luecker S."/>
            <person name="Lage O.M."/>
            <person name="Pohl T."/>
            <person name="Merkel B.J."/>
            <person name="Hornburger P."/>
            <person name="Mueller R.-W."/>
            <person name="Bruemmer F."/>
            <person name="Labrenz M."/>
            <person name="Spormann A.M."/>
            <person name="Op Den Camp H."/>
            <person name="Overmann J."/>
            <person name="Amann R."/>
            <person name="Jetten M.S.M."/>
            <person name="Mascher T."/>
            <person name="Medema M.H."/>
            <person name="Devos D.P."/>
            <person name="Kaster A.-K."/>
            <person name="Ovreas L."/>
            <person name="Rohde M."/>
            <person name="Galperin M.Y."/>
            <person name="Jogler C."/>
        </authorList>
    </citation>
    <scope>NUCLEOTIDE SEQUENCE [LARGE SCALE GENOMIC DNA]</scope>
    <source>
        <strain evidence="3 4">Pla144</strain>
    </source>
</reference>
<comment type="caution">
    <text evidence="3">The sequence shown here is derived from an EMBL/GenBank/DDBJ whole genome shotgun (WGS) entry which is preliminary data.</text>
</comment>
<organism evidence="3 4">
    <name type="scientific">Bythopirellula polymerisocia</name>
    <dbReference type="NCBI Taxonomy" id="2528003"/>
    <lineage>
        <taxon>Bacteria</taxon>
        <taxon>Pseudomonadati</taxon>
        <taxon>Planctomycetota</taxon>
        <taxon>Planctomycetia</taxon>
        <taxon>Pirellulales</taxon>
        <taxon>Lacipirellulaceae</taxon>
        <taxon>Bythopirellula</taxon>
    </lineage>
</organism>
<keyword evidence="1" id="KW-1133">Transmembrane helix</keyword>
<evidence type="ECO:0000256" key="1">
    <source>
        <dbReference type="SAM" id="Phobius"/>
    </source>
</evidence>